<evidence type="ECO:0000313" key="1">
    <source>
        <dbReference type="EMBL" id="KAI4338516.1"/>
    </source>
</evidence>
<organism evidence="1 2">
    <name type="scientific">Melastoma candidum</name>
    <dbReference type="NCBI Taxonomy" id="119954"/>
    <lineage>
        <taxon>Eukaryota</taxon>
        <taxon>Viridiplantae</taxon>
        <taxon>Streptophyta</taxon>
        <taxon>Embryophyta</taxon>
        <taxon>Tracheophyta</taxon>
        <taxon>Spermatophyta</taxon>
        <taxon>Magnoliopsida</taxon>
        <taxon>eudicotyledons</taxon>
        <taxon>Gunneridae</taxon>
        <taxon>Pentapetalae</taxon>
        <taxon>rosids</taxon>
        <taxon>malvids</taxon>
        <taxon>Myrtales</taxon>
        <taxon>Melastomataceae</taxon>
        <taxon>Melastomatoideae</taxon>
        <taxon>Melastomateae</taxon>
        <taxon>Melastoma</taxon>
    </lineage>
</organism>
<evidence type="ECO:0000313" key="2">
    <source>
        <dbReference type="Proteomes" id="UP001057402"/>
    </source>
</evidence>
<accession>A0ACB9NRC2</accession>
<keyword evidence="2" id="KW-1185">Reference proteome</keyword>
<comment type="caution">
    <text evidence="1">The sequence shown here is derived from an EMBL/GenBank/DDBJ whole genome shotgun (WGS) entry which is preliminary data.</text>
</comment>
<proteinExistence type="predicted"/>
<dbReference type="Proteomes" id="UP001057402">
    <property type="component" value="Chromosome 7"/>
</dbReference>
<gene>
    <name evidence="1" type="ORF">MLD38_023565</name>
</gene>
<protein>
    <submittedName>
        <fullName evidence="1">Uncharacterized protein</fullName>
    </submittedName>
</protein>
<reference evidence="2" key="1">
    <citation type="journal article" date="2023" name="Front. Plant Sci.">
        <title>Chromosomal-level genome assembly of Melastoma candidum provides insights into trichome evolution.</title>
        <authorList>
            <person name="Zhong Y."/>
            <person name="Wu W."/>
            <person name="Sun C."/>
            <person name="Zou P."/>
            <person name="Liu Y."/>
            <person name="Dai S."/>
            <person name="Zhou R."/>
        </authorList>
    </citation>
    <scope>NUCLEOTIDE SEQUENCE [LARGE SCALE GENOMIC DNA]</scope>
</reference>
<sequence length="979" mass="107728">MDSVQQSSNRGCIEDTSDSRVHYDGYSVFGDPEIFPRIGDEFQAEIPALGSGYDLSGALKGPAGKGSADGSLRFSGAGLPIPIMWIGAKVESMKSERPEDPSFEKVPVKSGEFQWTLVDNDKETEVEPGFGSSNLSMRGGKEVSKQRNTGFHVPLPGLECSSSSNEKEETFLLGLYIFGKNLRQVKNFMEPETMGTVLFHYYGKFYGSPKYRRWSELRKMKSRKCILGQKILTGTRQPELFSRLLPDLSIESRNRLLEVAKTFGEGRTSFEDMCSVLRPNHTVSLCPEIPVGKACSELSAGEIIGFLTGGFRLSKARSNDLFWEAVWPRLLARGWHSEQPENGYRHALVFLVPGVKKFSRRRLVKGNHYFDSVSDVLSKVATEPRLLDIEELEANREEHGSLHGSEPDEESVDEDHPCYLKPRTGPSRSPNEMKFTIVDTSRANGDIRKLRELHCFPSEMSTSPAPLRERGNVCCDEPTNASVSADSLIFSMDETKTGKKISHQGKDFEHGASSWGSATTGLDSADVFAEVQNGPKDFFPRKIVKSRPKPRVRPKMKSIVDRAQKSHAHNQFDTSCNFVGVPVQSIHKQEEASCCSSNPHVGEILLMADPSAEPFLAAEYGTNGDLCISVEGGAAFSSEISSKVSSQEHPQARTLIDLNLPVLPDMDFDDGTEVVYSQQDNNACQESDLQSGKYGFSEQEFCPSPRRQGTRNQQPTARALEAFALGLLDTKKKRKARTGSSTECLLRPSKRPAGRLHGDENHTNSVFRIKLTFNANLFTKMDAYAIVSLCGEPPLGLQMSKTNVDREGSTNPSWNFPVKFRINEAAAKQNCLTITFLICGDRALGDQDVRTVVVPVKELYDGGAAMTQMKPVTYHVRKLSGKPKGALHFSYKFGETEKTPYVNPAADVAAVPVAYPVGTSMVYPPPAPHPAYAYPAQSYPVNAYGGYPPQPGYGYPQKPSNRNMGLGLGAGLLGGVLSD</sequence>
<name>A0ACB9NRC2_9MYRT</name>
<dbReference type="EMBL" id="CM042886">
    <property type="protein sequence ID" value="KAI4338516.1"/>
    <property type="molecule type" value="Genomic_DNA"/>
</dbReference>